<proteinExistence type="predicted"/>
<reference evidence="2" key="2">
    <citation type="submission" date="2023-01" db="EMBL/GenBank/DDBJ databases">
        <authorList>
            <person name="Sun Q."/>
            <person name="Evtushenko L."/>
        </authorList>
    </citation>
    <scope>NUCLEOTIDE SEQUENCE</scope>
    <source>
        <strain evidence="2">VKM Ac-1321</strain>
    </source>
</reference>
<reference evidence="2" key="1">
    <citation type="journal article" date="2014" name="Int. J. Syst. Evol. Microbiol.">
        <title>Complete genome sequence of Corynebacterium casei LMG S-19264T (=DSM 44701T), isolated from a smear-ripened cheese.</title>
        <authorList>
            <consortium name="US DOE Joint Genome Institute (JGI-PGF)"/>
            <person name="Walter F."/>
            <person name="Albersmeier A."/>
            <person name="Kalinowski J."/>
            <person name="Ruckert C."/>
        </authorList>
    </citation>
    <scope>NUCLEOTIDE SEQUENCE</scope>
    <source>
        <strain evidence="2">VKM Ac-1321</strain>
    </source>
</reference>
<comment type="caution">
    <text evidence="2">The sequence shown here is derived from an EMBL/GenBank/DDBJ whole genome shotgun (WGS) entry which is preliminary data.</text>
</comment>
<dbReference type="Proteomes" id="UP001143480">
    <property type="component" value="Unassembled WGS sequence"/>
</dbReference>
<sequence>MDSTEDRLAELRGPTPPLPHNARTIAALTTNPGCRRRAIMDAAGVDKRAVAARIDFPPPYGQSPFAITRTRTFVNQVKANGCAELLRMLREVLDLSIPEVAYNDLEDVGGNESQEVRHQRARQILGAAAAFSDDAGTLFDHPLLRLPVGGRQVFLEPDLIAFQYRGTFHIIEIKSFAVIDGQADGGKVAAAAVQSGVYVLALRQLLHELGHDPATVSDRVILVCPKDFSNQAVATKLDVRRQLTVLKRQLGNMTRIDEVLANVSTDITFDLAPNRDGHPTRPKGELCAALEDIPARYSPECLSTCEMSYFCRHEARGTTHALGKSVAEELGSIEWVETALQLAEGKLLPSREQTEASSVLQAALRLREECLGPAR</sequence>
<evidence type="ECO:0008006" key="4">
    <source>
        <dbReference type="Google" id="ProtNLM"/>
    </source>
</evidence>
<feature type="compositionally biased region" description="Basic and acidic residues" evidence="1">
    <location>
        <begin position="1"/>
        <end position="10"/>
    </location>
</feature>
<feature type="region of interest" description="Disordered" evidence="1">
    <location>
        <begin position="1"/>
        <end position="22"/>
    </location>
</feature>
<gene>
    <name evidence="2" type="ORF">GCM10017581_004530</name>
</gene>
<evidence type="ECO:0000256" key="1">
    <source>
        <dbReference type="SAM" id="MobiDB-lite"/>
    </source>
</evidence>
<protein>
    <recommendedName>
        <fullName evidence="4">Secreted protein</fullName>
    </recommendedName>
</protein>
<evidence type="ECO:0000313" key="3">
    <source>
        <dbReference type="Proteomes" id="UP001143480"/>
    </source>
</evidence>
<evidence type="ECO:0000313" key="2">
    <source>
        <dbReference type="EMBL" id="GLK98712.1"/>
    </source>
</evidence>
<keyword evidence="3" id="KW-1185">Reference proteome</keyword>
<dbReference type="AlphaFoldDB" id="A0A9W6KCE4"/>
<name>A0A9W6KCE4_9ACTN</name>
<dbReference type="RefSeq" id="WP_261962394.1">
    <property type="nucleotide sequence ID" value="NZ_BAAAXA010000001.1"/>
</dbReference>
<dbReference type="EMBL" id="BSFP01000002">
    <property type="protein sequence ID" value="GLK98712.1"/>
    <property type="molecule type" value="Genomic_DNA"/>
</dbReference>
<accession>A0A9W6KCE4</accession>
<organism evidence="2 3">
    <name type="scientific">Dactylosporangium matsuzakiense</name>
    <dbReference type="NCBI Taxonomy" id="53360"/>
    <lineage>
        <taxon>Bacteria</taxon>
        <taxon>Bacillati</taxon>
        <taxon>Actinomycetota</taxon>
        <taxon>Actinomycetes</taxon>
        <taxon>Micromonosporales</taxon>
        <taxon>Micromonosporaceae</taxon>
        <taxon>Dactylosporangium</taxon>
    </lineage>
</organism>